<dbReference type="InParanoid" id="E3LIN7"/>
<keyword evidence="10" id="KW-0539">Nucleus</keyword>
<dbReference type="AlphaFoldDB" id="E3LIN7"/>
<dbReference type="STRING" id="31234.E3LIN7"/>
<dbReference type="HOGENOM" id="CLU_007368_3_0_1"/>
<comment type="similarity">
    <text evidence="2">Belongs to the nuclear hormone receptor family.</text>
</comment>
<dbReference type="Gene3D" id="1.10.565.10">
    <property type="entry name" value="Retinoid X Receptor"/>
    <property type="match status" value="1"/>
</dbReference>
<keyword evidence="7" id="KW-0238">DNA-binding</keyword>
<dbReference type="InterPro" id="IPR000536">
    <property type="entry name" value="Nucl_hrmn_rcpt_lig-bd"/>
</dbReference>
<dbReference type="GO" id="GO:0000978">
    <property type="term" value="F:RNA polymerase II cis-regulatory region sequence-specific DNA binding"/>
    <property type="evidence" value="ECO:0007669"/>
    <property type="project" value="InterPro"/>
</dbReference>
<keyword evidence="8" id="KW-0804">Transcription</keyword>
<evidence type="ECO:0000256" key="10">
    <source>
        <dbReference type="ARBA" id="ARBA00023242"/>
    </source>
</evidence>
<sequence length="406" mass="47720">MTLSFVPLDWSPISEKTKRCEICNRVAFGKHYGALSCYACKMFYRRVVVKKLSYKCRGFNECSRSPKRLLKCQACRYQKCQDKGMYMEPLEDDEVKSEEASDDGILELTSPNQKIEKLSILLKNLNIMDKKRHAKLKSFYSLNDESLETILMHPGVVRNTKKDPDHQVTPEEWAFLALYSHITYFHNFEFIRELGMDDKKKIFQYNTLKLTYFCGLMRTLNEKRMRMLNPGGQEIYPDDLIDLYRTNPHNLARICCQPVNRLIELKVTNEEYCLMNIIFFCNPGESFFTMPLSQLQSGSKQLATICCQLPKCMKFHAQLISIPAIPDISDEARLILSRHQGIYSNALFQYCELTNQQNAPTRMTDLIWLYEYITKNSQEMETLFMIFHCNAPHFKFRKLIRDTFHF</sequence>
<proteinExistence type="inferred from homology"/>
<dbReference type="GO" id="GO:0008270">
    <property type="term" value="F:zinc ion binding"/>
    <property type="evidence" value="ECO:0007669"/>
    <property type="project" value="UniProtKB-KW"/>
</dbReference>
<dbReference type="SUPFAM" id="SSF48508">
    <property type="entry name" value="Nuclear receptor ligand-binding domain"/>
    <property type="match status" value="1"/>
</dbReference>
<accession>E3LIN7</accession>
<dbReference type="Gene3D" id="3.30.50.10">
    <property type="entry name" value="Erythroid Transcription Factor GATA-1, subunit A"/>
    <property type="match status" value="1"/>
</dbReference>
<dbReference type="Pfam" id="PF00104">
    <property type="entry name" value="Hormone_recep"/>
    <property type="match status" value="1"/>
</dbReference>
<dbReference type="FunCoup" id="E3LIN7">
    <property type="interactions" value="7"/>
</dbReference>
<dbReference type="PRINTS" id="PR00047">
    <property type="entry name" value="STROIDFINGER"/>
</dbReference>
<evidence type="ECO:0000256" key="8">
    <source>
        <dbReference type="ARBA" id="ARBA00023163"/>
    </source>
</evidence>
<feature type="domain" description="Nuclear receptor" evidence="11">
    <location>
        <begin position="17"/>
        <end position="92"/>
    </location>
</feature>
<keyword evidence="4" id="KW-0863">Zinc-finger</keyword>
<evidence type="ECO:0000256" key="2">
    <source>
        <dbReference type="ARBA" id="ARBA00005993"/>
    </source>
</evidence>
<keyword evidence="5" id="KW-0862">Zinc</keyword>
<dbReference type="Pfam" id="PF00105">
    <property type="entry name" value="zf-C4"/>
    <property type="match status" value="1"/>
</dbReference>
<dbReference type="InterPro" id="IPR049636">
    <property type="entry name" value="HNF4-like_DBD"/>
</dbReference>
<dbReference type="EMBL" id="DS268409">
    <property type="protein sequence ID" value="EFO95041.1"/>
    <property type="molecule type" value="Genomic_DNA"/>
</dbReference>
<dbReference type="InterPro" id="IPR035500">
    <property type="entry name" value="NHR-like_dom_sf"/>
</dbReference>
<dbReference type="OrthoDB" id="6352325at2759"/>
<evidence type="ECO:0000256" key="4">
    <source>
        <dbReference type="ARBA" id="ARBA00022771"/>
    </source>
</evidence>
<dbReference type="PANTHER" id="PTHR45886">
    <property type="entry name" value="NUCLEAR HORMONE RECEPTOR FAMILY-RELATED-RELATED"/>
    <property type="match status" value="1"/>
</dbReference>
<keyword evidence="9" id="KW-0675">Receptor</keyword>
<dbReference type="PANTHER" id="PTHR45886:SF13">
    <property type="entry name" value="NUCLEAR RECEPTOR DOMAIN-CONTAINING PROTEIN"/>
    <property type="match status" value="1"/>
</dbReference>
<dbReference type="InterPro" id="IPR001628">
    <property type="entry name" value="Znf_hrmn_rcpt"/>
</dbReference>
<evidence type="ECO:0000313" key="13">
    <source>
        <dbReference type="EMBL" id="EFO95041.1"/>
    </source>
</evidence>
<dbReference type="GO" id="GO:0005634">
    <property type="term" value="C:nucleus"/>
    <property type="evidence" value="ECO:0007669"/>
    <property type="project" value="UniProtKB-SubCell"/>
</dbReference>
<evidence type="ECO:0000256" key="3">
    <source>
        <dbReference type="ARBA" id="ARBA00022723"/>
    </source>
</evidence>
<dbReference type="CDD" id="cd06960">
    <property type="entry name" value="NR_DBD_HNF4A"/>
    <property type="match status" value="1"/>
</dbReference>
<dbReference type="PROSITE" id="PS51843">
    <property type="entry name" value="NR_LBD"/>
    <property type="match status" value="1"/>
</dbReference>
<keyword evidence="14" id="KW-1185">Reference proteome</keyword>
<evidence type="ECO:0000256" key="7">
    <source>
        <dbReference type="ARBA" id="ARBA00023125"/>
    </source>
</evidence>
<protein>
    <submittedName>
        <fullName evidence="13">CRE-NHR-192 protein</fullName>
    </submittedName>
</protein>
<dbReference type="InterPro" id="IPR013088">
    <property type="entry name" value="Znf_NHR/GATA"/>
</dbReference>
<dbReference type="PROSITE" id="PS51030">
    <property type="entry name" value="NUCLEAR_REC_DBD_2"/>
    <property type="match status" value="1"/>
</dbReference>
<evidence type="ECO:0000313" key="14">
    <source>
        <dbReference type="Proteomes" id="UP000008281"/>
    </source>
</evidence>
<dbReference type="SMART" id="SM00399">
    <property type="entry name" value="ZnF_C4"/>
    <property type="match status" value="1"/>
</dbReference>
<dbReference type="SUPFAM" id="SSF57716">
    <property type="entry name" value="Glucocorticoid receptor-like (DNA-binding domain)"/>
    <property type="match status" value="1"/>
</dbReference>
<organism evidence="14">
    <name type="scientific">Caenorhabditis remanei</name>
    <name type="common">Caenorhabditis vulgaris</name>
    <dbReference type="NCBI Taxonomy" id="31234"/>
    <lineage>
        <taxon>Eukaryota</taxon>
        <taxon>Metazoa</taxon>
        <taxon>Ecdysozoa</taxon>
        <taxon>Nematoda</taxon>
        <taxon>Chromadorea</taxon>
        <taxon>Rhabditida</taxon>
        <taxon>Rhabditina</taxon>
        <taxon>Rhabditomorpha</taxon>
        <taxon>Rhabditoidea</taxon>
        <taxon>Rhabditidae</taxon>
        <taxon>Peloderinae</taxon>
        <taxon>Caenorhabditis</taxon>
    </lineage>
</organism>
<gene>
    <name evidence="13" type="primary">Cre-nhr-192</name>
    <name evidence="13" type="ORF">CRE_08996</name>
</gene>
<keyword evidence="6" id="KW-0805">Transcription regulation</keyword>
<evidence type="ECO:0000259" key="11">
    <source>
        <dbReference type="PROSITE" id="PS51030"/>
    </source>
</evidence>
<dbReference type="SMART" id="SM00430">
    <property type="entry name" value="HOLI"/>
    <property type="match status" value="1"/>
</dbReference>
<name>E3LIN7_CAERE</name>
<evidence type="ECO:0000256" key="9">
    <source>
        <dbReference type="ARBA" id="ARBA00023170"/>
    </source>
</evidence>
<dbReference type="OMA" id="GGQEIYP"/>
<evidence type="ECO:0000259" key="12">
    <source>
        <dbReference type="PROSITE" id="PS51843"/>
    </source>
</evidence>
<reference evidence="13" key="1">
    <citation type="submission" date="2007-07" db="EMBL/GenBank/DDBJ databases">
        <title>PCAP assembly of the Caenorhabditis remanei genome.</title>
        <authorList>
            <consortium name="The Caenorhabditis remanei Sequencing Consortium"/>
            <person name="Wilson R.K."/>
        </authorList>
    </citation>
    <scope>NUCLEOTIDE SEQUENCE [LARGE SCALE GENOMIC DNA]</scope>
    <source>
        <strain evidence="13">PB4641</strain>
    </source>
</reference>
<evidence type="ECO:0000256" key="1">
    <source>
        <dbReference type="ARBA" id="ARBA00004123"/>
    </source>
</evidence>
<dbReference type="eggNOG" id="ENOG502TGVN">
    <property type="taxonomic scope" value="Eukaryota"/>
</dbReference>
<keyword evidence="3" id="KW-0479">Metal-binding</keyword>
<evidence type="ECO:0000256" key="5">
    <source>
        <dbReference type="ARBA" id="ARBA00022833"/>
    </source>
</evidence>
<comment type="subcellular location">
    <subcellularLocation>
        <location evidence="1">Nucleus</location>
    </subcellularLocation>
</comment>
<evidence type="ECO:0000256" key="6">
    <source>
        <dbReference type="ARBA" id="ARBA00023015"/>
    </source>
</evidence>
<dbReference type="Proteomes" id="UP000008281">
    <property type="component" value="Unassembled WGS sequence"/>
</dbReference>
<feature type="domain" description="NR LBD" evidence="12">
    <location>
        <begin position="142"/>
        <end position="406"/>
    </location>
</feature>
<dbReference type="GO" id="GO:0003700">
    <property type="term" value="F:DNA-binding transcription factor activity"/>
    <property type="evidence" value="ECO:0007669"/>
    <property type="project" value="InterPro"/>
</dbReference>